<keyword evidence="11" id="KW-0378">Hydrolase</keyword>
<dbReference type="GO" id="GO:0046872">
    <property type="term" value="F:metal ion binding"/>
    <property type="evidence" value="ECO:0007669"/>
    <property type="project" value="UniProtKB-KW"/>
</dbReference>
<comment type="subunit">
    <text evidence="19">Homodimer. The monomeric form is inactive while the homodimer is active.</text>
</comment>
<evidence type="ECO:0000313" key="23">
    <source>
        <dbReference type="EMBL" id="ATA88338.1"/>
    </source>
</evidence>
<dbReference type="GO" id="GO:0005576">
    <property type="term" value="C:extracellular region"/>
    <property type="evidence" value="ECO:0007669"/>
    <property type="project" value="UniProtKB-SubCell"/>
</dbReference>
<evidence type="ECO:0000256" key="3">
    <source>
        <dbReference type="ARBA" id="ARBA00004555"/>
    </source>
</evidence>
<evidence type="ECO:0000256" key="9">
    <source>
        <dbReference type="ARBA" id="ARBA00022723"/>
    </source>
</evidence>
<dbReference type="PANTHER" id="PTHR12053:SF3">
    <property type="entry name" value="CARBOXYPEPTIDASE Q"/>
    <property type="match status" value="1"/>
</dbReference>
<dbReference type="Gene3D" id="3.50.30.30">
    <property type="match status" value="1"/>
</dbReference>
<evidence type="ECO:0000256" key="20">
    <source>
        <dbReference type="ARBA" id="ARBA00033328"/>
    </source>
</evidence>
<dbReference type="Proteomes" id="UP000217348">
    <property type="component" value="Chromosome"/>
</dbReference>
<evidence type="ECO:0000259" key="22">
    <source>
        <dbReference type="Pfam" id="PF04389"/>
    </source>
</evidence>
<keyword evidence="10 21" id="KW-0732">Signal</keyword>
<dbReference type="KEGG" id="csto:CGC58_00450"/>
<keyword evidence="18" id="KW-0458">Lysosome</keyword>
<dbReference type="SUPFAM" id="SSF53187">
    <property type="entry name" value="Zn-dependent exopeptidases"/>
    <property type="match status" value="1"/>
</dbReference>
<proteinExistence type="predicted"/>
<keyword evidence="9" id="KW-0479">Metal-binding</keyword>
<evidence type="ECO:0000256" key="18">
    <source>
        <dbReference type="ARBA" id="ARBA00023228"/>
    </source>
</evidence>
<dbReference type="PANTHER" id="PTHR12053">
    <property type="entry name" value="PROTEASE FAMILY M28 PLASMA GLUTAMATE CARBOXYPEPTIDASE-RELATED"/>
    <property type="match status" value="1"/>
</dbReference>
<keyword evidence="8" id="KW-0645">Protease</keyword>
<feature type="chain" id="PRO_5013032740" description="Carboxypeptidase Q" evidence="21">
    <location>
        <begin position="23"/>
        <end position="461"/>
    </location>
</feature>
<keyword evidence="7" id="KW-0121">Carboxypeptidase</keyword>
<dbReference type="OrthoDB" id="9769665at2"/>
<evidence type="ECO:0000256" key="10">
    <source>
        <dbReference type="ARBA" id="ARBA00022729"/>
    </source>
</evidence>
<evidence type="ECO:0000256" key="16">
    <source>
        <dbReference type="ARBA" id="ARBA00023145"/>
    </source>
</evidence>
<keyword evidence="15" id="KW-0482">Metalloprotease</keyword>
<evidence type="ECO:0000256" key="17">
    <source>
        <dbReference type="ARBA" id="ARBA00023180"/>
    </source>
</evidence>
<evidence type="ECO:0000313" key="24">
    <source>
        <dbReference type="Proteomes" id="UP000217348"/>
    </source>
</evidence>
<evidence type="ECO:0000256" key="12">
    <source>
        <dbReference type="ARBA" id="ARBA00022824"/>
    </source>
</evidence>
<dbReference type="EMBL" id="CP022387">
    <property type="protein sequence ID" value="ATA88338.1"/>
    <property type="molecule type" value="Genomic_DNA"/>
</dbReference>
<dbReference type="GO" id="GO:0005764">
    <property type="term" value="C:lysosome"/>
    <property type="evidence" value="ECO:0007669"/>
    <property type="project" value="UniProtKB-SubCell"/>
</dbReference>
<reference evidence="24" key="1">
    <citation type="submission" date="2017-06" db="EMBL/GenBank/DDBJ databases">
        <title>Capnocytophaga spp. assemblies.</title>
        <authorList>
            <person name="Gulvik C.A."/>
        </authorList>
    </citation>
    <scope>NUCLEOTIDE SEQUENCE [LARGE SCALE GENOMIC DNA]</scope>
    <source>
        <strain evidence="24">H2177</strain>
    </source>
</reference>
<evidence type="ECO:0000256" key="2">
    <source>
        <dbReference type="ARBA" id="ARBA00004371"/>
    </source>
</evidence>
<feature type="domain" description="Peptidase M28" evidence="22">
    <location>
        <begin position="264"/>
        <end position="450"/>
    </location>
</feature>
<evidence type="ECO:0000256" key="4">
    <source>
        <dbReference type="ARBA" id="ARBA00004613"/>
    </source>
</evidence>
<keyword evidence="13" id="KW-0862">Zinc</keyword>
<evidence type="ECO:0000256" key="15">
    <source>
        <dbReference type="ARBA" id="ARBA00023049"/>
    </source>
</evidence>
<keyword evidence="6" id="KW-0964">Secreted</keyword>
<keyword evidence="17" id="KW-0325">Glycoprotein</keyword>
<evidence type="ECO:0000256" key="6">
    <source>
        <dbReference type="ARBA" id="ARBA00022525"/>
    </source>
</evidence>
<dbReference type="InterPro" id="IPR039866">
    <property type="entry name" value="CPQ"/>
</dbReference>
<dbReference type="Gene3D" id="3.40.630.10">
    <property type="entry name" value="Zn peptidases"/>
    <property type="match status" value="1"/>
</dbReference>
<dbReference type="GO" id="GO:0004180">
    <property type="term" value="F:carboxypeptidase activity"/>
    <property type="evidence" value="ECO:0007669"/>
    <property type="project" value="UniProtKB-KW"/>
</dbReference>
<evidence type="ECO:0000256" key="5">
    <source>
        <dbReference type="ARBA" id="ARBA00014116"/>
    </source>
</evidence>
<keyword evidence="12" id="KW-0256">Endoplasmic reticulum</keyword>
<dbReference type="AlphaFoldDB" id="A0A250FW77"/>
<dbReference type="InterPro" id="IPR007484">
    <property type="entry name" value="Peptidase_M28"/>
</dbReference>
<gene>
    <name evidence="23" type="ORF">CGC58_00450</name>
</gene>
<accession>A0A250FW77</accession>
<comment type="subcellular location">
    <subcellularLocation>
        <location evidence="1">Endoplasmic reticulum</location>
    </subcellularLocation>
    <subcellularLocation>
        <location evidence="3">Golgi apparatus</location>
    </subcellularLocation>
    <subcellularLocation>
        <location evidence="2">Lysosome</location>
    </subcellularLocation>
    <subcellularLocation>
        <location evidence="4">Secreted</location>
    </subcellularLocation>
</comment>
<evidence type="ECO:0000256" key="21">
    <source>
        <dbReference type="SAM" id="SignalP"/>
    </source>
</evidence>
<organism evidence="23 24">
    <name type="scientific">Capnocytophaga stomatis</name>
    <dbReference type="NCBI Taxonomy" id="1848904"/>
    <lineage>
        <taxon>Bacteria</taxon>
        <taxon>Pseudomonadati</taxon>
        <taxon>Bacteroidota</taxon>
        <taxon>Flavobacteriia</taxon>
        <taxon>Flavobacteriales</taxon>
        <taxon>Flavobacteriaceae</taxon>
        <taxon>Capnocytophaga</taxon>
    </lineage>
</organism>
<keyword evidence="14" id="KW-0333">Golgi apparatus</keyword>
<dbReference type="GO" id="GO:0070573">
    <property type="term" value="F:metallodipeptidase activity"/>
    <property type="evidence" value="ECO:0007669"/>
    <property type="project" value="InterPro"/>
</dbReference>
<keyword evidence="16" id="KW-0865">Zymogen</keyword>
<evidence type="ECO:0000256" key="19">
    <source>
        <dbReference type="ARBA" id="ARBA00025833"/>
    </source>
</evidence>
<dbReference type="GO" id="GO:0006508">
    <property type="term" value="P:proteolysis"/>
    <property type="evidence" value="ECO:0007669"/>
    <property type="project" value="UniProtKB-KW"/>
</dbReference>
<evidence type="ECO:0000256" key="8">
    <source>
        <dbReference type="ARBA" id="ARBA00022670"/>
    </source>
</evidence>
<protein>
    <recommendedName>
        <fullName evidence="5">Carboxypeptidase Q</fullName>
    </recommendedName>
    <alternativeName>
        <fullName evidence="20">Plasma glutamate carboxypeptidase</fullName>
    </alternativeName>
</protein>
<evidence type="ECO:0000256" key="7">
    <source>
        <dbReference type="ARBA" id="ARBA00022645"/>
    </source>
</evidence>
<feature type="signal peptide" evidence="21">
    <location>
        <begin position="1"/>
        <end position="22"/>
    </location>
</feature>
<evidence type="ECO:0000256" key="1">
    <source>
        <dbReference type="ARBA" id="ARBA00004240"/>
    </source>
</evidence>
<dbReference type="RefSeq" id="WP_095894616.1">
    <property type="nucleotide sequence ID" value="NZ_CP022387.1"/>
</dbReference>
<sequence>MKNKFIIILTCIFCSVFSRMNAQNEKDSLFLRNIYNQALTEGKAYDWLHQICYNVGARLSGSYGEKKMIRFLETELNNLNTKVTLQPVMVPHWARGISEYAYIETSKGKTTTVPILALGGSVATPASGIKAQVVEFKSLEELEKADINKVVGKIAFINGALPNDFIDVSDAYGVRGAQRYSGARIAVNKGAIAVIVRSLTHKLDNSPHTGVMSYEDLPRSRHIPATAISTNGADMLSSLLSLNPDLNFFFKQSCKIFNDVQSNNVIAEIKGSEFPNEIISFGAHLDSWDVGQGAHDDGAGVAQCLEVIRIFKALNYKPKRTIRIVFFANEENGAKGAIKYAEESKNKKENQIFALESDAGGFTPLGFSLQGNEKKIQKIQSWKNLFKPYQVYYFEKGFPGLDINFLQTEDNVLAGLYVNSQRYFDYHHSENDVFEAVNKRELELGAAAMASLIYLVDKYGL</sequence>
<dbReference type="Pfam" id="PF04389">
    <property type="entry name" value="Peptidase_M28"/>
    <property type="match status" value="1"/>
</dbReference>
<name>A0A250FW77_9FLAO</name>
<evidence type="ECO:0000256" key="11">
    <source>
        <dbReference type="ARBA" id="ARBA00022801"/>
    </source>
</evidence>
<evidence type="ECO:0000256" key="14">
    <source>
        <dbReference type="ARBA" id="ARBA00023034"/>
    </source>
</evidence>
<evidence type="ECO:0000256" key="13">
    <source>
        <dbReference type="ARBA" id="ARBA00022833"/>
    </source>
</evidence>